<organism evidence="3 4">
    <name type="scientific">Oryza sativa subsp. japonica</name>
    <name type="common">Rice</name>
    <dbReference type="NCBI Taxonomy" id="39947"/>
    <lineage>
        <taxon>Eukaryota</taxon>
        <taxon>Viridiplantae</taxon>
        <taxon>Streptophyta</taxon>
        <taxon>Embryophyta</taxon>
        <taxon>Tracheophyta</taxon>
        <taxon>Spermatophyta</taxon>
        <taxon>Magnoliopsida</taxon>
        <taxon>Liliopsida</taxon>
        <taxon>Poales</taxon>
        <taxon>Poaceae</taxon>
        <taxon>BOP clade</taxon>
        <taxon>Oryzoideae</taxon>
        <taxon>Oryzeae</taxon>
        <taxon>Oryzinae</taxon>
        <taxon>Oryza</taxon>
        <taxon>Oryza sativa</taxon>
    </lineage>
</organism>
<feature type="region of interest" description="Disordered" evidence="1">
    <location>
        <begin position="171"/>
        <end position="191"/>
    </location>
</feature>
<proteinExistence type="predicted"/>
<feature type="signal peptide" evidence="2">
    <location>
        <begin position="1"/>
        <end position="27"/>
    </location>
</feature>
<dbReference type="Proteomes" id="UP000000763">
    <property type="component" value="Chromosome 3"/>
</dbReference>
<evidence type="ECO:0000256" key="1">
    <source>
        <dbReference type="SAM" id="MobiDB-lite"/>
    </source>
</evidence>
<evidence type="ECO:0000313" key="4">
    <source>
        <dbReference type="Proteomes" id="UP000000763"/>
    </source>
</evidence>
<evidence type="ECO:0000256" key="2">
    <source>
        <dbReference type="SAM" id="SignalP"/>
    </source>
</evidence>
<reference evidence="4" key="2">
    <citation type="journal article" date="2008" name="Nucleic Acids Res.">
        <title>The rice annotation project database (RAP-DB): 2008 update.</title>
        <authorList>
            <consortium name="The rice annotation project (RAP)"/>
        </authorList>
    </citation>
    <scope>GENOME REANNOTATION</scope>
    <source>
        <strain evidence="4">cv. Nipponbare</strain>
    </source>
</reference>
<accession>Q10RE7</accession>
<name>Q10RE7_ORYSJ</name>
<keyword evidence="2" id="KW-0732">Signal</keyword>
<dbReference type="EMBL" id="AC105729">
    <property type="protein sequence ID" value="AAN06865.1"/>
    <property type="molecule type" value="Genomic_DNA"/>
</dbReference>
<protein>
    <submittedName>
        <fullName evidence="3">Uncharacterized protein</fullName>
    </submittedName>
</protein>
<feature type="compositionally biased region" description="Pro residues" evidence="1">
    <location>
        <begin position="180"/>
        <end position="191"/>
    </location>
</feature>
<reference evidence="4" key="1">
    <citation type="journal article" date="2005" name="Nature">
        <title>The map-based sequence of the rice genome.</title>
        <authorList>
            <consortium name="International rice genome sequencing project (IRGSP)"/>
            <person name="Matsumoto T."/>
            <person name="Wu J."/>
            <person name="Kanamori H."/>
            <person name="Katayose Y."/>
            <person name="Fujisawa M."/>
            <person name="Namiki N."/>
            <person name="Mizuno H."/>
            <person name="Yamamoto K."/>
            <person name="Antonio B.A."/>
            <person name="Baba T."/>
            <person name="Sakata K."/>
            <person name="Nagamura Y."/>
            <person name="Aoki H."/>
            <person name="Arikawa K."/>
            <person name="Arita K."/>
            <person name="Bito T."/>
            <person name="Chiden Y."/>
            <person name="Fujitsuka N."/>
            <person name="Fukunaka R."/>
            <person name="Hamada M."/>
            <person name="Harada C."/>
            <person name="Hayashi A."/>
            <person name="Hijishita S."/>
            <person name="Honda M."/>
            <person name="Hosokawa S."/>
            <person name="Ichikawa Y."/>
            <person name="Idonuma A."/>
            <person name="Iijima M."/>
            <person name="Ikeda M."/>
            <person name="Ikeno M."/>
            <person name="Ito K."/>
            <person name="Ito S."/>
            <person name="Ito T."/>
            <person name="Ito Y."/>
            <person name="Ito Y."/>
            <person name="Iwabuchi A."/>
            <person name="Kamiya K."/>
            <person name="Karasawa W."/>
            <person name="Kurita K."/>
            <person name="Katagiri S."/>
            <person name="Kikuta A."/>
            <person name="Kobayashi H."/>
            <person name="Kobayashi N."/>
            <person name="Machita K."/>
            <person name="Maehara T."/>
            <person name="Masukawa M."/>
            <person name="Mizubayashi T."/>
            <person name="Mukai Y."/>
            <person name="Nagasaki H."/>
            <person name="Nagata Y."/>
            <person name="Naito S."/>
            <person name="Nakashima M."/>
            <person name="Nakama Y."/>
            <person name="Nakamichi Y."/>
            <person name="Nakamura M."/>
            <person name="Meguro A."/>
            <person name="Negishi M."/>
            <person name="Ohta I."/>
            <person name="Ohta T."/>
            <person name="Okamoto M."/>
            <person name="Ono N."/>
            <person name="Saji S."/>
            <person name="Sakaguchi M."/>
            <person name="Sakai K."/>
            <person name="Shibata M."/>
            <person name="Shimokawa T."/>
            <person name="Song J."/>
            <person name="Takazaki Y."/>
            <person name="Terasawa K."/>
            <person name="Tsugane M."/>
            <person name="Tsuji K."/>
            <person name="Ueda S."/>
            <person name="Waki K."/>
            <person name="Yamagata H."/>
            <person name="Yamamoto M."/>
            <person name="Yamamoto S."/>
            <person name="Yamane H."/>
            <person name="Yoshiki S."/>
            <person name="Yoshihara R."/>
            <person name="Yukawa K."/>
            <person name="Zhong H."/>
            <person name="Yano M."/>
            <person name="Yuan Q."/>
            <person name="Ouyang S."/>
            <person name="Liu J."/>
            <person name="Jones K.M."/>
            <person name="Gansberger K."/>
            <person name="Moffat K."/>
            <person name="Hill J."/>
            <person name="Bera J."/>
            <person name="Fadrosh D."/>
            <person name="Jin S."/>
            <person name="Johri S."/>
            <person name="Kim M."/>
            <person name="Overton L."/>
            <person name="Reardon M."/>
            <person name="Tsitrin T."/>
            <person name="Vuong H."/>
            <person name="Weaver B."/>
            <person name="Ciecko A."/>
            <person name="Tallon L."/>
            <person name="Jackson J."/>
            <person name="Pai G."/>
            <person name="Aken S.V."/>
            <person name="Utterback T."/>
            <person name="Reidmuller S."/>
            <person name="Feldblyum T."/>
            <person name="Hsiao J."/>
            <person name="Zismann V."/>
            <person name="Iobst S."/>
            <person name="de Vazeille A.R."/>
            <person name="Buell C.R."/>
            <person name="Ying K."/>
            <person name="Li Y."/>
            <person name="Lu T."/>
            <person name="Huang Y."/>
            <person name="Zhao Q."/>
            <person name="Feng Q."/>
            <person name="Zhang L."/>
            <person name="Zhu J."/>
            <person name="Weng Q."/>
            <person name="Mu J."/>
            <person name="Lu Y."/>
            <person name="Fan D."/>
            <person name="Liu Y."/>
            <person name="Guan J."/>
            <person name="Zhang Y."/>
            <person name="Yu S."/>
            <person name="Liu X."/>
            <person name="Zhang Y."/>
            <person name="Hong G."/>
            <person name="Han B."/>
            <person name="Choisne N."/>
            <person name="Demange N."/>
            <person name="Orjeda G."/>
            <person name="Samain S."/>
            <person name="Cattolico L."/>
            <person name="Pelletier E."/>
            <person name="Couloux A."/>
            <person name="Segurens B."/>
            <person name="Wincker P."/>
            <person name="D'Hont A."/>
            <person name="Scarpelli C."/>
            <person name="Weissenbach J."/>
            <person name="Salanoubat M."/>
            <person name="Quetier F."/>
            <person name="Yu Y."/>
            <person name="Kim H.R."/>
            <person name="Rambo T."/>
            <person name="Currie J."/>
            <person name="Collura K."/>
            <person name="Luo M."/>
            <person name="Yang T."/>
            <person name="Ammiraju J.S.S."/>
            <person name="Engler F."/>
            <person name="Soderlund C."/>
            <person name="Wing R.A."/>
            <person name="Palmer L.E."/>
            <person name="de la Bastide M."/>
            <person name="Spiegel L."/>
            <person name="Nascimento L."/>
            <person name="Zutavern T."/>
            <person name="O'Shaughnessy A."/>
            <person name="Dike S."/>
            <person name="Dedhia N."/>
            <person name="Preston R."/>
            <person name="Balija V."/>
            <person name="McCombie W.R."/>
            <person name="Chow T."/>
            <person name="Chen H."/>
            <person name="Chung M."/>
            <person name="Chen C."/>
            <person name="Shaw J."/>
            <person name="Wu H."/>
            <person name="Hsiao K."/>
            <person name="Chao Y."/>
            <person name="Chu M."/>
            <person name="Cheng C."/>
            <person name="Hour A."/>
            <person name="Lee P."/>
            <person name="Lin S."/>
            <person name="Lin Y."/>
            <person name="Liou J."/>
            <person name="Liu S."/>
            <person name="Hsing Y."/>
            <person name="Raghuvanshi S."/>
            <person name="Mohanty A."/>
            <person name="Bharti A.K."/>
            <person name="Gaur A."/>
            <person name="Gupta V."/>
            <person name="Kumar D."/>
            <person name="Ravi V."/>
            <person name="Vij S."/>
            <person name="Kapur A."/>
            <person name="Khurana P."/>
            <person name="Khurana P."/>
            <person name="Khurana J.P."/>
            <person name="Tyagi A.K."/>
            <person name="Gaikwad K."/>
            <person name="Singh A."/>
            <person name="Dalal V."/>
            <person name="Srivastava S."/>
            <person name="Dixit A."/>
            <person name="Pal A.K."/>
            <person name="Ghazi I.A."/>
            <person name="Yadav M."/>
            <person name="Pandit A."/>
            <person name="Bhargava A."/>
            <person name="Sureshbabu K."/>
            <person name="Batra K."/>
            <person name="Sharma T.R."/>
            <person name="Mohapatra T."/>
            <person name="Singh N.K."/>
            <person name="Messing J."/>
            <person name="Nelson A.B."/>
            <person name="Fuks G."/>
            <person name="Kavchok S."/>
            <person name="Keizer G."/>
            <person name="Linton E."/>
            <person name="Llaca V."/>
            <person name="Song R."/>
            <person name="Tanyolac B."/>
            <person name="Young S."/>
            <person name="Ho-Il K."/>
            <person name="Hahn J.H."/>
            <person name="Sangsakoo G."/>
            <person name="Vanavichit A."/>
            <person name="de Mattos Luiz.A.T."/>
            <person name="Zimmer P.D."/>
            <person name="Malone G."/>
            <person name="Dellagostin O."/>
            <person name="de Oliveira A.C."/>
            <person name="Bevan M."/>
            <person name="Bancroft I."/>
            <person name="Minx P."/>
            <person name="Cordum H."/>
            <person name="Wilson R."/>
            <person name="Cheng Z."/>
            <person name="Jin W."/>
            <person name="Jiang J."/>
            <person name="Leong S.A."/>
            <person name="Iwama H."/>
            <person name="Gojobori T."/>
            <person name="Itoh T."/>
            <person name="Niimura Y."/>
            <person name="Fujii Y."/>
            <person name="Habara T."/>
            <person name="Sakai H."/>
            <person name="Sato Y."/>
            <person name="Wilson G."/>
            <person name="Kumar K."/>
            <person name="McCouch S."/>
            <person name="Juretic N."/>
            <person name="Hoen D."/>
            <person name="Wright S."/>
            <person name="Bruskiewich R."/>
            <person name="Bureau T."/>
            <person name="Miyao A."/>
            <person name="Hirochika H."/>
            <person name="Nishikawa T."/>
            <person name="Kadowaki K."/>
            <person name="Sugiura M."/>
            <person name="Burr B."/>
            <person name="Sasaki T."/>
        </authorList>
    </citation>
    <scope>NUCLEOTIDE SEQUENCE [LARGE SCALE GENOMIC DNA]</scope>
    <source>
        <strain evidence="4">cv. Nipponbare</strain>
    </source>
</reference>
<gene>
    <name evidence="3" type="primary">OJ1607A12.15</name>
</gene>
<evidence type="ECO:0000313" key="3">
    <source>
        <dbReference type="EMBL" id="AAN06865.1"/>
    </source>
</evidence>
<dbReference type="AlphaFoldDB" id="Q10RE7"/>
<sequence>MWVIPSLSFSSLSLPFVFLSLCSSSGGRIWSDGGGEGRSGSGDGGTASNSSCTAASSSAGAATHPGFMYGRIPIALARQIRERYTRPGAIAEQAVSSNKLATGGAARGGGGGGIFVGATTGGRVQCAAHGVGVDTDRMVAYCGSYCMQGQELGARTAAGVSGARRSGGVRRRAAAAAPALAPPPPLRPSPPTPLQILSLRAETAKFLGRKRNREKDREGGAVGPTYRWASQICFCVND</sequence>
<feature type="chain" id="PRO_5024326564" evidence="2">
    <location>
        <begin position="28"/>
        <end position="238"/>
    </location>
</feature>